<evidence type="ECO:0000259" key="2">
    <source>
        <dbReference type="Pfam" id="PF17921"/>
    </source>
</evidence>
<evidence type="ECO:0000313" key="4">
    <source>
        <dbReference type="Proteomes" id="UP000747542"/>
    </source>
</evidence>
<dbReference type="InterPro" id="IPR012337">
    <property type="entry name" value="RNaseH-like_sf"/>
</dbReference>
<dbReference type="Gene3D" id="1.10.340.70">
    <property type="match status" value="1"/>
</dbReference>
<proteinExistence type="predicted"/>
<evidence type="ECO:0000256" key="1">
    <source>
        <dbReference type="ARBA" id="ARBA00022801"/>
    </source>
</evidence>
<dbReference type="InterPro" id="IPR006349">
    <property type="entry name" value="PGP_euk"/>
</dbReference>
<reference evidence="3" key="1">
    <citation type="journal article" date="2021" name="Sci. Adv.">
        <title>The American lobster genome reveals insights on longevity, neural, and immune adaptations.</title>
        <authorList>
            <person name="Polinski J.M."/>
            <person name="Zimin A.V."/>
            <person name="Clark K.F."/>
            <person name="Kohn A.B."/>
            <person name="Sadowski N."/>
            <person name="Timp W."/>
            <person name="Ptitsyn A."/>
            <person name="Khanna P."/>
            <person name="Romanova D.Y."/>
            <person name="Williams P."/>
            <person name="Greenwood S.J."/>
            <person name="Moroz L.L."/>
            <person name="Walt D.R."/>
            <person name="Bodnar A.G."/>
        </authorList>
    </citation>
    <scope>NUCLEOTIDE SEQUENCE</scope>
    <source>
        <strain evidence="3">GMGI-L3</strain>
    </source>
</reference>
<dbReference type="Proteomes" id="UP000747542">
    <property type="component" value="Unassembled WGS sequence"/>
</dbReference>
<dbReference type="GO" id="GO:0005737">
    <property type="term" value="C:cytoplasm"/>
    <property type="evidence" value="ECO:0007669"/>
    <property type="project" value="TreeGrafter"/>
</dbReference>
<dbReference type="InterPro" id="IPR006357">
    <property type="entry name" value="HAD-SF_hydro_IIA"/>
</dbReference>
<name>A0A8J5N3P0_HOMAM</name>
<dbReference type="Pfam" id="PF17921">
    <property type="entry name" value="Integrase_H2C2"/>
    <property type="match status" value="1"/>
</dbReference>
<evidence type="ECO:0000313" key="3">
    <source>
        <dbReference type="EMBL" id="KAG7172509.1"/>
    </source>
</evidence>
<feature type="domain" description="Integrase zinc-binding" evidence="2">
    <location>
        <begin position="135"/>
        <end position="185"/>
    </location>
</feature>
<keyword evidence="4" id="KW-1185">Reference proteome</keyword>
<dbReference type="Pfam" id="PF13344">
    <property type="entry name" value="Hydrolase_6"/>
    <property type="match status" value="1"/>
</dbReference>
<dbReference type="Pfam" id="PF13242">
    <property type="entry name" value="Hydrolase_like"/>
    <property type="match status" value="1"/>
</dbReference>
<dbReference type="Gene3D" id="3.40.50.1000">
    <property type="entry name" value="HAD superfamily/HAD-like"/>
    <property type="match status" value="2"/>
</dbReference>
<dbReference type="SUPFAM" id="SSF56784">
    <property type="entry name" value="HAD-like"/>
    <property type="match status" value="1"/>
</dbReference>
<dbReference type="GO" id="GO:0016791">
    <property type="term" value="F:phosphatase activity"/>
    <property type="evidence" value="ECO:0007669"/>
    <property type="project" value="InterPro"/>
</dbReference>
<dbReference type="NCBIfam" id="TIGR01460">
    <property type="entry name" value="HAD-SF-IIA"/>
    <property type="match status" value="1"/>
</dbReference>
<protein>
    <submittedName>
        <fullName evidence="3">Glycerol-3-phosphate phosphatase-like 3</fullName>
    </submittedName>
</protein>
<dbReference type="PANTHER" id="PTHR19288:SF93">
    <property type="entry name" value="FI11325P-RELATED"/>
    <property type="match status" value="1"/>
</dbReference>
<gene>
    <name evidence="3" type="primary">PGP-L3</name>
    <name evidence="3" type="ORF">Hamer_G022715</name>
</gene>
<dbReference type="InterPro" id="IPR023214">
    <property type="entry name" value="HAD_sf"/>
</dbReference>
<keyword evidence="1" id="KW-0378">Hydrolase</keyword>
<dbReference type="InterPro" id="IPR041588">
    <property type="entry name" value="Integrase_H2C2"/>
</dbReference>
<dbReference type="InterPro" id="IPR036412">
    <property type="entry name" value="HAD-like_sf"/>
</dbReference>
<dbReference type="NCBIfam" id="TIGR01452">
    <property type="entry name" value="PGP_euk"/>
    <property type="match status" value="1"/>
</dbReference>
<accession>A0A8J5N3P0</accession>
<dbReference type="SUPFAM" id="SSF53098">
    <property type="entry name" value="Ribonuclease H-like"/>
    <property type="match status" value="1"/>
</dbReference>
<dbReference type="EMBL" id="JAHLQT010010864">
    <property type="protein sequence ID" value="KAG7172509.1"/>
    <property type="molecule type" value="Genomic_DNA"/>
</dbReference>
<sequence length="604" mass="68168">MPGKFPQLVERSHVKEFLDSFDIVLTDCDGLMTPRVSIMDDHELYMAEFADEILSRSSSSKMLSEDKFLAIISHLRNPQEKVSPKFKWWVKTKCFRLLDLPKHGLKDVLVIPKKGATVSRSSRSYLKVVNTCKLYHIIHKLHSQSIPHTGYKKILREASKEYYGIARSYVQQYCNTCPTCQRVGPTPPVKHGTSKKFLDRYQINLISMIHCPDGSYNHIGHVTDHITKLHVLFPLKTITTDEVSTMIEERVLAYLGPLHMFLSDVGRKILNLHTIDYFTHWPGDDGERNSQLIEDELTKMKAKSSSDDFPWASWLPRIMFNLNTAVHRVLWCANAPIGKANEALNQLRALGKKIFYVTNNSSKSREEYAQKCKKLGFIADKEEIVCTAYVTALYLKQKNFNKKVYIVGASGITQELDNVGIAHTGIEPEPFSGDVFDLKDTLKLDPEVGAVTVGLDPYISFPKVMRAASYLSDPDCLFIATNTDEKFPLSSSNLVMPGAGAIVKCVETVAERSPVVMGKPSVKMFSSIRDQYQLDPSRTLMIGDRCNTDILFGKNCGLHTMVVLSGVTEMKDLEAWAASSDEEKHKLLADYYLPQLDDLIPLLE</sequence>
<dbReference type="PANTHER" id="PTHR19288">
    <property type="entry name" value="4-NITROPHENYLPHOSPHATASE-RELATED"/>
    <property type="match status" value="1"/>
</dbReference>
<organism evidence="3 4">
    <name type="scientific">Homarus americanus</name>
    <name type="common">American lobster</name>
    <dbReference type="NCBI Taxonomy" id="6706"/>
    <lineage>
        <taxon>Eukaryota</taxon>
        <taxon>Metazoa</taxon>
        <taxon>Ecdysozoa</taxon>
        <taxon>Arthropoda</taxon>
        <taxon>Crustacea</taxon>
        <taxon>Multicrustacea</taxon>
        <taxon>Malacostraca</taxon>
        <taxon>Eumalacostraca</taxon>
        <taxon>Eucarida</taxon>
        <taxon>Decapoda</taxon>
        <taxon>Pleocyemata</taxon>
        <taxon>Astacidea</taxon>
        <taxon>Nephropoidea</taxon>
        <taxon>Nephropidae</taxon>
        <taxon>Homarus</taxon>
    </lineage>
</organism>
<dbReference type="AlphaFoldDB" id="A0A8J5N3P0"/>
<comment type="caution">
    <text evidence="3">The sequence shown here is derived from an EMBL/GenBank/DDBJ whole genome shotgun (WGS) entry which is preliminary data.</text>
</comment>